<evidence type="ECO:0000256" key="1">
    <source>
        <dbReference type="SAM" id="MobiDB-lite"/>
    </source>
</evidence>
<dbReference type="SUPFAM" id="SSF141562">
    <property type="entry name" value="At5g01610-like"/>
    <property type="match status" value="1"/>
</dbReference>
<feature type="compositionally biased region" description="Polar residues" evidence="1">
    <location>
        <begin position="194"/>
        <end position="205"/>
    </location>
</feature>
<protein>
    <submittedName>
        <fullName evidence="3">Uncharacterized protein</fullName>
    </submittedName>
</protein>
<feature type="signal peptide" evidence="2">
    <location>
        <begin position="1"/>
        <end position="18"/>
    </location>
</feature>
<gene>
    <name evidence="3" type="ORF">Scaly_1283300</name>
</gene>
<reference evidence="3" key="1">
    <citation type="submission" date="2020-06" db="EMBL/GenBank/DDBJ databases">
        <authorList>
            <person name="Li T."/>
            <person name="Hu X."/>
            <person name="Zhang T."/>
            <person name="Song X."/>
            <person name="Zhang H."/>
            <person name="Dai N."/>
            <person name="Sheng W."/>
            <person name="Hou X."/>
            <person name="Wei L."/>
        </authorList>
    </citation>
    <scope>NUCLEOTIDE SEQUENCE</scope>
    <source>
        <strain evidence="3">KEN8</strain>
        <tissue evidence="3">Leaf</tissue>
    </source>
</reference>
<keyword evidence="2" id="KW-0732">Signal</keyword>
<accession>A0AAW2Q6A1</accession>
<feature type="compositionally biased region" description="Basic and acidic residues" evidence="1">
    <location>
        <begin position="227"/>
        <end position="236"/>
    </location>
</feature>
<dbReference type="Gene3D" id="2.30.240.10">
    <property type="entry name" value="At5g01610-like"/>
    <property type="match status" value="1"/>
</dbReference>
<evidence type="ECO:0000313" key="3">
    <source>
        <dbReference type="EMBL" id="KAL0363281.1"/>
    </source>
</evidence>
<name>A0AAW2Q6A1_9LAMI</name>
<feature type="region of interest" description="Disordered" evidence="1">
    <location>
        <begin position="160"/>
        <end position="280"/>
    </location>
</feature>
<dbReference type="Pfam" id="PF04398">
    <property type="entry name" value="DUF538"/>
    <property type="match status" value="1"/>
</dbReference>
<reference evidence="3" key="2">
    <citation type="journal article" date="2024" name="Plant">
        <title>Genomic evolution and insights into agronomic trait innovations of Sesamum species.</title>
        <authorList>
            <person name="Miao H."/>
            <person name="Wang L."/>
            <person name="Qu L."/>
            <person name="Liu H."/>
            <person name="Sun Y."/>
            <person name="Le M."/>
            <person name="Wang Q."/>
            <person name="Wei S."/>
            <person name="Zheng Y."/>
            <person name="Lin W."/>
            <person name="Duan Y."/>
            <person name="Cao H."/>
            <person name="Xiong S."/>
            <person name="Wang X."/>
            <person name="Wei L."/>
            <person name="Li C."/>
            <person name="Ma Q."/>
            <person name="Ju M."/>
            <person name="Zhao R."/>
            <person name="Li G."/>
            <person name="Mu C."/>
            <person name="Tian Q."/>
            <person name="Mei H."/>
            <person name="Zhang T."/>
            <person name="Gao T."/>
            <person name="Zhang H."/>
        </authorList>
    </citation>
    <scope>NUCLEOTIDE SEQUENCE</scope>
    <source>
        <strain evidence="3">KEN8</strain>
    </source>
</reference>
<dbReference type="PANTHER" id="PTHR31676">
    <property type="entry name" value="T31J12.3 PROTEIN-RELATED"/>
    <property type="match status" value="1"/>
</dbReference>
<sequence>MSIYSLNWLILWHNGVLRLQGDVDDCYWTPYSSGYVYDFASAPIQASDQYSSPYEFGEPELFKSSSACYRDYYFATPPELNYSAYTYSEPQIVHYEPSGYHHSYNYYQCSVNPSEINYSEPKFLRYEPPPNDRCYFPSETKFTISYSTVEFNEPEFEEYDPTPYGGGYDPATTYGKPLPPSEITCYPRSVPKSDATSLESFSYGSIPSPYGKDDDLPAEPPNGSKPIDAKTDEKPDVQTGDKVTSDGADGGRVEPTDVKASDDSPSYEHQDGFENGIGRGYGFESEAAKQQQQQQQQQRCKCREACHQERTMDACKRALDYLFGSPGVVALASHPSHFTTSPMAMIFTLLLHLFLFSLATASTSIHDLLKSRGLPAGLFPKNGVKSYELGEDGLLQVYLDWPCVAKFETRVMFESVVRANLSYGGLIGVEGLSQEELFLWLPVKDIIVYDPSSGLILFDIGVAHKQMSLSLFEDPPLCNPQDGLLDKNPRSEFGLKFRDESLNPISQFLM</sequence>
<dbReference type="EMBL" id="JACGWM010000007">
    <property type="protein sequence ID" value="KAL0363281.1"/>
    <property type="molecule type" value="Genomic_DNA"/>
</dbReference>
<evidence type="ECO:0000256" key="2">
    <source>
        <dbReference type="SAM" id="SignalP"/>
    </source>
</evidence>
<comment type="caution">
    <text evidence="3">The sequence shown here is derived from an EMBL/GenBank/DDBJ whole genome shotgun (WGS) entry which is preliminary data.</text>
</comment>
<dbReference type="PANTHER" id="PTHR31676:SF185">
    <property type="entry name" value="TRANSMEMBRANE PROTEIN"/>
    <property type="match status" value="1"/>
</dbReference>
<feature type="compositionally biased region" description="Basic and acidic residues" evidence="1">
    <location>
        <begin position="249"/>
        <end position="272"/>
    </location>
</feature>
<dbReference type="AlphaFoldDB" id="A0AAW2Q6A1"/>
<proteinExistence type="predicted"/>
<feature type="chain" id="PRO_5043991246" evidence="2">
    <location>
        <begin position="19"/>
        <end position="510"/>
    </location>
</feature>
<dbReference type="InterPro" id="IPR036758">
    <property type="entry name" value="At5g01610-like"/>
</dbReference>
<organism evidence="3">
    <name type="scientific">Sesamum calycinum</name>
    <dbReference type="NCBI Taxonomy" id="2727403"/>
    <lineage>
        <taxon>Eukaryota</taxon>
        <taxon>Viridiplantae</taxon>
        <taxon>Streptophyta</taxon>
        <taxon>Embryophyta</taxon>
        <taxon>Tracheophyta</taxon>
        <taxon>Spermatophyta</taxon>
        <taxon>Magnoliopsida</taxon>
        <taxon>eudicotyledons</taxon>
        <taxon>Gunneridae</taxon>
        <taxon>Pentapetalae</taxon>
        <taxon>asterids</taxon>
        <taxon>lamiids</taxon>
        <taxon>Lamiales</taxon>
        <taxon>Pedaliaceae</taxon>
        <taxon>Sesamum</taxon>
    </lineage>
</organism>
<dbReference type="InterPro" id="IPR007493">
    <property type="entry name" value="DUF538"/>
</dbReference>